<evidence type="ECO:0000256" key="1">
    <source>
        <dbReference type="SAM" id="SignalP"/>
    </source>
</evidence>
<name>A0AAE0VSM2_9BIVA</name>
<gene>
    <name evidence="2" type="ORF">CHS0354_042456</name>
</gene>
<organism evidence="2 3">
    <name type="scientific">Potamilus streckersoni</name>
    <dbReference type="NCBI Taxonomy" id="2493646"/>
    <lineage>
        <taxon>Eukaryota</taxon>
        <taxon>Metazoa</taxon>
        <taxon>Spiralia</taxon>
        <taxon>Lophotrochozoa</taxon>
        <taxon>Mollusca</taxon>
        <taxon>Bivalvia</taxon>
        <taxon>Autobranchia</taxon>
        <taxon>Heteroconchia</taxon>
        <taxon>Palaeoheterodonta</taxon>
        <taxon>Unionida</taxon>
        <taxon>Unionoidea</taxon>
        <taxon>Unionidae</taxon>
        <taxon>Ambleminae</taxon>
        <taxon>Lampsilini</taxon>
        <taxon>Potamilus</taxon>
    </lineage>
</organism>
<reference evidence="2" key="1">
    <citation type="journal article" date="2021" name="Genome Biol. Evol.">
        <title>A High-Quality Reference Genome for a Parasitic Bivalve with Doubly Uniparental Inheritance (Bivalvia: Unionida).</title>
        <authorList>
            <person name="Smith C.H."/>
        </authorList>
    </citation>
    <scope>NUCLEOTIDE SEQUENCE</scope>
    <source>
        <strain evidence="2">CHS0354</strain>
    </source>
</reference>
<evidence type="ECO:0000313" key="2">
    <source>
        <dbReference type="EMBL" id="KAK3587672.1"/>
    </source>
</evidence>
<dbReference type="AlphaFoldDB" id="A0AAE0VSM2"/>
<feature type="chain" id="PRO_5042284231" evidence="1">
    <location>
        <begin position="24"/>
        <end position="181"/>
    </location>
</feature>
<dbReference type="Proteomes" id="UP001195483">
    <property type="component" value="Unassembled WGS sequence"/>
</dbReference>
<evidence type="ECO:0000313" key="3">
    <source>
        <dbReference type="Proteomes" id="UP001195483"/>
    </source>
</evidence>
<comment type="caution">
    <text evidence="2">The sequence shown here is derived from an EMBL/GenBank/DDBJ whole genome shotgun (WGS) entry which is preliminary data.</text>
</comment>
<keyword evidence="1" id="KW-0732">Signal</keyword>
<sequence>MIFHTGYLVVVILLCNIFLKTDARHEAGEEILSARFTEARGTVIGPIVDYKVELLIVVDYSFFKHWLEKTNGTDLKNRRREAERAIEQYVGSLLYTVNLAYIHLVSYGLHMHIEPVAVLVTTTPPESPWTEQVKVTSTSNTVVEPVKVLQLFKSFSSIAKTVIPHDHAMLLTKSVLVHNIT</sequence>
<dbReference type="GO" id="GO:0008237">
    <property type="term" value="F:metallopeptidase activity"/>
    <property type="evidence" value="ECO:0007669"/>
    <property type="project" value="InterPro"/>
</dbReference>
<keyword evidence="3" id="KW-1185">Reference proteome</keyword>
<dbReference type="Gene3D" id="3.40.390.10">
    <property type="entry name" value="Collagenase (Catalytic Domain)"/>
    <property type="match status" value="1"/>
</dbReference>
<accession>A0AAE0VSM2</accession>
<dbReference type="EMBL" id="JAEAOA010002355">
    <property type="protein sequence ID" value="KAK3587672.1"/>
    <property type="molecule type" value="Genomic_DNA"/>
</dbReference>
<feature type="signal peptide" evidence="1">
    <location>
        <begin position="1"/>
        <end position="23"/>
    </location>
</feature>
<dbReference type="InterPro" id="IPR024079">
    <property type="entry name" value="MetalloPept_cat_dom_sf"/>
</dbReference>
<protein>
    <submittedName>
        <fullName evidence="2">Uncharacterized protein</fullName>
    </submittedName>
</protein>
<reference evidence="2" key="2">
    <citation type="journal article" date="2021" name="Genome Biol. Evol.">
        <title>Developing a high-quality reference genome for a parasitic bivalve with doubly uniparental inheritance (Bivalvia: Unionida).</title>
        <authorList>
            <person name="Smith C.H."/>
        </authorList>
    </citation>
    <scope>NUCLEOTIDE SEQUENCE</scope>
    <source>
        <strain evidence="2">CHS0354</strain>
        <tissue evidence="2">Mantle</tissue>
    </source>
</reference>
<proteinExistence type="predicted"/>
<reference evidence="2" key="3">
    <citation type="submission" date="2023-05" db="EMBL/GenBank/DDBJ databases">
        <authorList>
            <person name="Smith C.H."/>
        </authorList>
    </citation>
    <scope>NUCLEOTIDE SEQUENCE</scope>
    <source>
        <strain evidence="2">CHS0354</strain>
        <tissue evidence="2">Mantle</tissue>
    </source>
</reference>